<evidence type="ECO:0000313" key="2">
    <source>
        <dbReference type="EMBL" id="MBB4806895.1"/>
    </source>
</evidence>
<dbReference type="AlphaFoldDB" id="A0A840KE86"/>
<organism evidence="2 3">
    <name type="scientific">Chryseobacterium defluvii</name>
    <dbReference type="NCBI Taxonomy" id="160396"/>
    <lineage>
        <taxon>Bacteria</taxon>
        <taxon>Pseudomonadati</taxon>
        <taxon>Bacteroidota</taxon>
        <taxon>Flavobacteriia</taxon>
        <taxon>Flavobacteriales</taxon>
        <taxon>Weeksellaceae</taxon>
        <taxon>Chryseobacterium group</taxon>
        <taxon>Chryseobacterium</taxon>
    </lineage>
</organism>
<dbReference type="EMBL" id="JACHLE010000002">
    <property type="protein sequence ID" value="MBB4806895.1"/>
    <property type="molecule type" value="Genomic_DNA"/>
</dbReference>
<proteinExistence type="predicted"/>
<dbReference type="Gene3D" id="1.20.1280.290">
    <property type="match status" value="1"/>
</dbReference>
<sequence>MSPEIATYIGYAASFFIVLSFILKDLRKIRIINLIGCICFVIYGTFSGMLWPVIIPNVLLCFVQIYYLIKGKKDHEEKNY</sequence>
<evidence type="ECO:0008006" key="4">
    <source>
        <dbReference type="Google" id="ProtNLM"/>
    </source>
</evidence>
<feature type="transmembrane region" description="Helical" evidence="1">
    <location>
        <begin position="52"/>
        <end position="69"/>
    </location>
</feature>
<keyword evidence="1" id="KW-0472">Membrane</keyword>
<comment type="caution">
    <text evidence="2">The sequence shown here is derived from an EMBL/GenBank/DDBJ whole genome shotgun (WGS) entry which is preliminary data.</text>
</comment>
<name>A0A840KE86_9FLAO</name>
<feature type="transmembrane region" description="Helical" evidence="1">
    <location>
        <begin position="6"/>
        <end position="23"/>
    </location>
</feature>
<feature type="transmembrane region" description="Helical" evidence="1">
    <location>
        <begin position="30"/>
        <end position="46"/>
    </location>
</feature>
<keyword evidence="3" id="KW-1185">Reference proteome</keyword>
<dbReference type="Proteomes" id="UP000592180">
    <property type="component" value="Unassembled WGS sequence"/>
</dbReference>
<dbReference type="RefSeq" id="WP_184189184.1">
    <property type="nucleotide sequence ID" value="NZ_JACHLE010000002.1"/>
</dbReference>
<protein>
    <recommendedName>
        <fullName evidence="4">Inner membrane protein</fullName>
    </recommendedName>
</protein>
<evidence type="ECO:0000313" key="3">
    <source>
        <dbReference type="Proteomes" id="UP000592180"/>
    </source>
</evidence>
<gene>
    <name evidence="2" type="ORF">HNP38_002191</name>
</gene>
<reference evidence="2 3" key="1">
    <citation type="submission" date="2020-08" db="EMBL/GenBank/DDBJ databases">
        <title>Functional genomics of gut bacteria from endangered species of beetles.</title>
        <authorList>
            <person name="Carlos-Shanley C."/>
        </authorList>
    </citation>
    <scope>NUCLEOTIDE SEQUENCE [LARGE SCALE GENOMIC DNA]</scope>
    <source>
        <strain evidence="2 3">S00151</strain>
    </source>
</reference>
<keyword evidence="1" id="KW-0812">Transmembrane</keyword>
<accession>A0A840KE86</accession>
<keyword evidence="1" id="KW-1133">Transmembrane helix</keyword>
<evidence type="ECO:0000256" key="1">
    <source>
        <dbReference type="SAM" id="Phobius"/>
    </source>
</evidence>